<evidence type="ECO:0008006" key="4">
    <source>
        <dbReference type="Google" id="ProtNLM"/>
    </source>
</evidence>
<comment type="caution">
    <text evidence="2">The sequence shown here is derived from an EMBL/GenBank/DDBJ whole genome shotgun (WGS) entry which is preliminary data.</text>
</comment>
<proteinExistence type="predicted"/>
<gene>
    <name evidence="2" type="ORF">HMPREF9446_01911</name>
</gene>
<dbReference type="GeneID" id="86049514"/>
<sequence length="241" mass="27883">MNIKFFFCSLVLFLMMVSEAFSQQKISILGDSYSTFYAYVTPETNLCWYGVPGEEKENDVRQVEETWWYRFINDNGYKLECNNSYSGSTICHTGYEKKDYSDRSFVTRMYNLGNPDIIFIFGGTNDSWAGVPMGKFQYSGWTKADLYSFRPAFCRLLAYIVERYPKAAVYNITNSELSKDITDSMNEICCHYNITNIHLHDIDKQWGHPSVKGMKSISSQLRESISPALQKYTFSIASEKQ</sequence>
<dbReference type="eggNOG" id="COG2755">
    <property type="taxonomic scope" value="Bacteria"/>
</dbReference>
<name>F3PT45_9BACE</name>
<organism evidence="2 3">
    <name type="scientific">Bacteroides fluxus YIT 12057</name>
    <dbReference type="NCBI Taxonomy" id="763034"/>
    <lineage>
        <taxon>Bacteria</taxon>
        <taxon>Pseudomonadati</taxon>
        <taxon>Bacteroidota</taxon>
        <taxon>Bacteroidia</taxon>
        <taxon>Bacteroidales</taxon>
        <taxon>Bacteroidaceae</taxon>
        <taxon>Bacteroides</taxon>
    </lineage>
</organism>
<evidence type="ECO:0000313" key="2">
    <source>
        <dbReference type="EMBL" id="EGF57305.1"/>
    </source>
</evidence>
<dbReference type="HOGENOM" id="CLU_1197844_0_0_10"/>
<dbReference type="STRING" id="763034.HMPREF9446_01911"/>
<dbReference type="InterPro" id="IPR036514">
    <property type="entry name" value="SGNH_hydro_sf"/>
</dbReference>
<dbReference type="EMBL" id="AFBN01000033">
    <property type="protein sequence ID" value="EGF57305.1"/>
    <property type="molecule type" value="Genomic_DNA"/>
</dbReference>
<dbReference type="Pfam" id="PF16255">
    <property type="entry name" value="Lipase_GDSL_lke"/>
    <property type="match status" value="1"/>
</dbReference>
<feature type="signal peptide" evidence="1">
    <location>
        <begin position="1"/>
        <end position="20"/>
    </location>
</feature>
<reference evidence="2 3" key="1">
    <citation type="submission" date="2011-02" db="EMBL/GenBank/DDBJ databases">
        <authorList>
            <person name="Weinstock G."/>
            <person name="Sodergren E."/>
            <person name="Clifton S."/>
            <person name="Fulton L."/>
            <person name="Fulton B."/>
            <person name="Courtney L."/>
            <person name="Fronick C."/>
            <person name="Harrison M."/>
            <person name="Strong C."/>
            <person name="Farmer C."/>
            <person name="Delahaunty K."/>
            <person name="Markovic C."/>
            <person name="Hall O."/>
            <person name="Minx P."/>
            <person name="Tomlinson C."/>
            <person name="Mitreva M."/>
            <person name="Hou S."/>
            <person name="Chen J."/>
            <person name="Wollam A."/>
            <person name="Pepin K.H."/>
            <person name="Johnson M."/>
            <person name="Bhonagiri V."/>
            <person name="Zhang X."/>
            <person name="Suruliraj S."/>
            <person name="Warren W."/>
            <person name="Chinwalla A."/>
            <person name="Mardis E.R."/>
            <person name="Wilson R.K."/>
        </authorList>
    </citation>
    <scope>NUCLEOTIDE SEQUENCE [LARGE SCALE GENOMIC DNA]</scope>
    <source>
        <strain evidence="2 3">YIT 12057</strain>
    </source>
</reference>
<dbReference type="CDD" id="cd00229">
    <property type="entry name" value="SGNH_hydrolase"/>
    <property type="match status" value="1"/>
</dbReference>
<keyword evidence="1" id="KW-0732">Signal</keyword>
<protein>
    <recommendedName>
        <fullName evidence="4">SGNH hydrolase-type esterase domain-containing protein</fullName>
    </recommendedName>
</protein>
<dbReference type="RefSeq" id="WP_009125178.1">
    <property type="nucleotide sequence ID" value="NZ_GL882630.1"/>
</dbReference>
<dbReference type="GO" id="GO:0016788">
    <property type="term" value="F:hydrolase activity, acting on ester bonds"/>
    <property type="evidence" value="ECO:0007669"/>
    <property type="project" value="UniProtKB-ARBA"/>
</dbReference>
<evidence type="ECO:0000313" key="3">
    <source>
        <dbReference type="Proteomes" id="UP000003416"/>
    </source>
</evidence>
<accession>F3PT45</accession>
<keyword evidence="3" id="KW-1185">Reference proteome</keyword>
<dbReference type="AlphaFoldDB" id="F3PT45"/>
<dbReference type="SUPFAM" id="SSF52266">
    <property type="entry name" value="SGNH hydrolase"/>
    <property type="match status" value="1"/>
</dbReference>
<dbReference type="Proteomes" id="UP000003416">
    <property type="component" value="Unassembled WGS sequence"/>
</dbReference>
<dbReference type="InterPro" id="IPR032588">
    <property type="entry name" value="Lipase_GDSL_lke"/>
</dbReference>
<evidence type="ECO:0000256" key="1">
    <source>
        <dbReference type="SAM" id="SignalP"/>
    </source>
</evidence>
<dbReference type="Gene3D" id="3.40.50.1110">
    <property type="entry name" value="SGNH hydrolase"/>
    <property type="match status" value="1"/>
</dbReference>
<feature type="chain" id="PRO_5003301787" description="SGNH hydrolase-type esterase domain-containing protein" evidence="1">
    <location>
        <begin position="21"/>
        <end position="241"/>
    </location>
</feature>